<evidence type="ECO:0000256" key="10">
    <source>
        <dbReference type="ARBA" id="ARBA00029362"/>
    </source>
</evidence>
<keyword evidence="16" id="KW-1267">Proteomics identification</keyword>
<dbReference type="GO" id="GO:0035973">
    <property type="term" value="P:aggrephagy"/>
    <property type="evidence" value="ECO:0000318"/>
    <property type="project" value="GO_Central"/>
</dbReference>
<dbReference type="OrthoDB" id="2960936at2759"/>
<dbReference type="InParanoid" id="B7PG68"/>
<reference evidence="13 15" key="1">
    <citation type="submission" date="2008-03" db="EMBL/GenBank/DDBJ databases">
        <title>Annotation of Ixodes scapularis.</title>
        <authorList>
            <consortium name="Ixodes scapularis Genome Project Consortium"/>
            <person name="Caler E."/>
            <person name="Hannick L.I."/>
            <person name="Bidwell S."/>
            <person name="Joardar V."/>
            <person name="Thiagarajan M."/>
            <person name="Amedeo P."/>
            <person name="Galinsky K.J."/>
            <person name="Schobel S."/>
            <person name="Inman J."/>
            <person name="Hostetler J."/>
            <person name="Miller J."/>
            <person name="Hammond M."/>
            <person name="Megy K."/>
            <person name="Lawson D."/>
            <person name="Kodira C."/>
            <person name="Sutton G."/>
            <person name="Meyer J."/>
            <person name="Hill C.A."/>
            <person name="Birren B."/>
            <person name="Nene V."/>
            <person name="Collins F."/>
            <person name="Alarcon-Chaidez F."/>
            <person name="Wikel S."/>
            <person name="Strausberg R."/>
        </authorList>
    </citation>
    <scope>NUCLEOTIDE SEQUENCE [LARGE SCALE GENOMIC DNA]</scope>
    <source>
        <strain evidence="15">Wikel</strain>
        <strain evidence="13">Wikel colony</strain>
    </source>
</reference>
<evidence type="ECO:0000256" key="3">
    <source>
        <dbReference type="ARBA" id="ARBA00022448"/>
    </source>
</evidence>
<evidence type="ECO:0000256" key="1">
    <source>
        <dbReference type="ARBA" id="ARBA00004496"/>
    </source>
</evidence>
<dbReference type="STRING" id="6945.B7PG68"/>
<evidence type="ECO:0000256" key="8">
    <source>
        <dbReference type="ARBA" id="ARBA00022927"/>
    </source>
</evidence>
<evidence type="ECO:0000259" key="12">
    <source>
        <dbReference type="Pfam" id="PF03416"/>
    </source>
</evidence>
<dbReference type="EnsemblMetazoa" id="ISCW004712-RA">
    <property type="protein sequence ID" value="ISCW004712-PA"/>
    <property type="gene ID" value="ISCW004712"/>
</dbReference>
<evidence type="ECO:0000313" key="13">
    <source>
        <dbReference type="EMBL" id="EEC05592.1"/>
    </source>
</evidence>
<dbReference type="EMBL" id="ABJB010833806">
    <property type="status" value="NOT_ANNOTATED_CDS"/>
    <property type="molecule type" value="Genomic_DNA"/>
</dbReference>
<evidence type="ECO:0000256" key="2">
    <source>
        <dbReference type="ARBA" id="ARBA00010958"/>
    </source>
</evidence>
<dbReference type="GO" id="GO:0004197">
    <property type="term" value="F:cysteine-type endopeptidase activity"/>
    <property type="evidence" value="ECO:0000318"/>
    <property type="project" value="GO_Central"/>
</dbReference>
<dbReference type="EC" id="3.4.22.-" evidence="11"/>
<dbReference type="GO" id="GO:0000045">
    <property type="term" value="P:autophagosome assembly"/>
    <property type="evidence" value="ECO:0000318"/>
    <property type="project" value="GO_Central"/>
</dbReference>
<dbReference type="VEuPathDB" id="VectorBase:ISCW004712"/>
<evidence type="ECO:0000256" key="9">
    <source>
        <dbReference type="ARBA" id="ARBA00023006"/>
    </source>
</evidence>
<dbReference type="InterPro" id="IPR038765">
    <property type="entry name" value="Papain-like_cys_pep_sf"/>
</dbReference>
<evidence type="ECO:0000313" key="14">
    <source>
        <dbReference type="EnsemblMetazoa" id="ISCW004712-PA"/>
    </source>
</evidence>
<dbReference type="GO" id="GO:0019786">
    <property type="term" value="F:protein-phosphatidylethanolamide deconjugating activity"/>
    <property type="evidence" value="ECO:0000318"/>
    <property type="project" value="GO_Central"/>
</dbReference>
<evidence type="ECO:0000256" key="7">
    <source>
        <dbReference type="ARBA" id="ARBA00022807"/>
    </source>
</evidence>
<keyword evidence="5 11" id="KW-0645">Protease</keyword>
<keyword evidence="9 11" id="KW-0072">Autophagy</keyword>
<evidence type="ECO:0000256" key="6">
    <source>
        <dbReference type="ARBA" id="ARBA00022801"/>
    </source>
</evidence>
<evidence type="ECO:0007829" key="16">
    <source>
        <dbReference type="PeptideAtlas" id="B7PG68"/>
    </source>
</evidence>
<dbReference type="VEuPathDB" id="VectorBase:ISCP_018951"/>
<evidence type="ECO:0000313" key="15">
    <source>
        <dbReference type="Proteomes" id="UP000001555"/>
    </source>
</evidence>
<keyword evidence="8 11" id="KW-0653">Protein transport</keyword>
<evidence type="ECO:0000256" key="11">
    <source>
        <dbReference type="RuleBase" id="RU363115"/>
    </source>
</evidence>
<dbReference type="HOGENOM" id="CLU_021259_0_1_1"/>
<comment type="function">
    <text evidence="11">Cysteine protease that plays a key role in autophagy by mediating both proteolytic activation and delipidation of ATG8 family proteins.</text>
</comment>
<comment type="subcellular location">
    <subcellularLocation>
        <location evidence="1 11">Cytoplasm</location>
    </subcellularLocation>
</comment>
<keyword evidence="15" id="KW-1185">Reference proteome</keyword>
<name>B7PG68_IXOSC</name>
<keyword evidence="7" id="KW-0788">Thiol protease</keyword>
<dbReference type="GO" id="GO:0016485">
    <property type="term" value="P:protein processing"/>
    <property type="evidence" value="ECO:0000318"/>
    <property type="project" value="GO_Central"/>
</dbReference>
<dbReference type="GO" id="GO:0015031">
    <property type="term" value="P:protein transport"/>
    <property type="evidence" value="ECO:0007669"/>
    <property type="project" value="UniProtKB-KW"/>
</dbReference>
<dbReference type="InterPro" id="IPR005078">
    <property type="entry name" value="Peptidase_C54"/>
</dbReference>
<evidence type="ECO:0000256" key="4">
    <source>
        <dbReference type="ARBA" id="ARBA00022490"/>
    </source>
</evidence>
<gene>
    <name evidence="13" type="ORF">IscW_ISCW004712</name>
</gene>
<dbReference type="EMBL" id="DS706607">
    <property type="protein sequence ID" value="EEC05592.1"/>
    <property type="molecule type" value="Genomic_DNA"/>
</dbReference>
<proteinExistence type="evidence at protein level"/>
<evidence type="ECO:0000256" key="5">
    <source>
        <dbReference type="ARBA" id="ARBA00022670"/>
    </source>
</evidence>
<dbReference type="SUPFAM" id="SSF54001">
    <property type="entry name" value="Cysteine proteinases"/>
    <property type="match status" value="1"/>
</dbReference>
<dbReference type="PANTHER" id="PTHR22624">
    <property type="entry name" value="CYSTEINE PROTEASE ATG4"/>
    <property type="match status" value="1"/>
</dbReference>
<dbReference type="InterPro" id="IPR046792">
    <property type="entry name" value="Peptidase_C54_cat"/>
</dbReference>
<keyword evidence="3" id="KW-0813">Transport</keyword>
<dbReference type="GO" id="GO:0005737">
    <property type="term" value="C:cytoplasm"/>
    <property type="evidence" value="ECO:0000318"/>
    <property type="project" value="GO_Central"/>
</dbReference>
<reference evidence="14" key="2">
    <citation type="submission" date="2020-05" db="UniProtKB">
        <authorList>
            <consortium name="EnsemblMetazoa"/>
        </authorList>
    </citation>
    <scope>IDENTIFICATION</scope>
    <source>
        <strain evidence="14">wikel</strain>
    </source>
</reference>
<dbReference type="Proteomes" id="UP000001555">
    <property type="component" value="Unassembled WGS sequence"/>
</dbReference>
<organism>
    <name type="scientific">Ixodes scapularis</name>
    <name type="common">Black-legged tick</name>
    <name type="synonym">Deer tick</name>
    <dbReference type="NCBI Taxonomy" id="6945"/>
    <lineage>
        <taxon>Eukaryota</taxon>
        <taxon>Metazoa</taxon>
        <taxon>Ecdysozoa</taxon>
        <taxon>Arthropoda</taxon>
        <taxon>Chelicerata</taxon>
        <taxon>Arachnida</taxon>
        <taxon>Acari</taxon>
        <taxon>Parasitiformes</taxon>
        <taxon>Ixodida</taxon>
        <taxon>Ixodoidea</taxon>
        <taxon>Ixodidae</taxon>
        <taxon>Ixodinae</taxon>
        <taxon>Ixodes</taxon>
    </lineage>
</organism>
<sequence length="382" mass="43396">ACLTYEVGAVEYDDFKPSEAPVYILGTKYSTLHELDDLRSDVTSKIWLTYRKNFPAIGGTGPTSDSGWGCMLRCGQMVLAQALMRRHLGREWRWEPGTKNKDYLYILRMFQDKKNCTFSIHQIAQMGVSEGKTVGEWFGPNTVAHVLRKLAIFDKWSSLAIHVAMDNTVIINEISKFRCHIWAAADGLVRNRTNSEPSRPANSEGSWKPLLLFIPLRLGLSEINRIYAFGLKRTFALKQSLGMIGGKPNHALYFIGVVEDELIFLDPHTTQLACDLDVDSPDDQSYHCAHASRMNISELDPSVALCFYMATESDFDVWCNLVQKHLISRMQQPLFEITQDRPVGWPLPDSELGTEAEPQSVEFTLLDQERKYDTSDDEFEIL</sequence>
<dbReference type="VEuPathDB" id="VectorBase:ISCI004712"/>
<dbReference type="GO" id="GO:0034727">
    <property type="term" value="P:piecemeal microautophagy of the nucleus"/>
    <property type="evidence" value="ECO:0000318"/>
    <property type="project" value="GO_Central"/>
</dbReference>
<dbReference type="GO" id="GO:0000423">
    <property type="term" value="P:mitophagy"/>
    <property type="evidence" value="ECO:0000318"/>
    <property type="project" value="GO_Central"/>
</dbReference>
<keyword evidence="6 11" id="KW-0378">Hydrolase</keyword>
<dbReference type="PaxDb" id="6945-B7PG68"/>
<dbReference type="AlphaFoldDB" id="B7PG68"/>
<keyword evidence="4 11" id="KW-0963">Cytoplasm</keyword>
<dbReference type="PANTHER" id="PTHR22624:SF49">
    <property type="entry name" value="CYSTEINE PROTEASE"/>
    <property type="match status" value="1"/>
</dbReference>
<comment type="similarity">
    <text evidence="2 11">Belongs to the peptidase C54 family.</text>
</comment>
<dbReference type="EMBL" id="ABJB011000512">
    <property type="status" value="NOT_ANNOTATED_CDS"/>
    <property type="molecule type" value="Genomic_DNA"/>
</dbReference>
<dbReference type="Pfam" id="PF03416">
    <property type="entry name" value="Peptidase_C54"/>
    <property type="match status" value="1"/>
</dbReference>
<feature type="non-terminal residue" evidence="13">
    <location>
        <position position="1"/>
    </location>
</feature>
<comment type="catalytic activity">
    <reaction evidence="10">
        <text>[protein]-C-terminal L-amino acid-glycyl-phosphatidylethanolamide + H2O = [protein]-C-terminal L-amino acid-glycine + a 1,2-diacyl-sn-glycero-3-phosphoethanolamine</text>
        <dbReference type="Rhea" id="RHEA:67548"/>
        <dbReference type="Rhea" id="RHEA-COMP:17323"/>
        <dbReference type="Rhea" id="RHEA-COMP:17324"/>
        <dbReference type="ChEBI" id="CHEBI:15377"/>
        <dbReference type="ChEBI" id="CHEBI:64612"/>
        <dbReference type="ChEBI" id="CHEBI:172940"/>
        <dbReference type="ChEBI" id="CHEBI:172941"/>
    </reaction>
    <physiologicalReaction direction="left-to-right" evidence="10">
        <dbReference type="Rhea" id="RHEA:67549"/>
    </physiologicalReaction>
</comment>
<protein>
    <recommendedName>
        <fullName evidence="11">Cysteine protease</fullName>
        <ecNumber evidence="11">3.4.22.-</ecNumber>
    </recommendedName>
</protein>
<accession>B7PG68</accession>
<dbReference type="FunCoup" id="B7PG68">
    <property type="interactions" value="442"/>
</dbReference>
<feature type="domain" description="Peptidase C54 catalytic" evidence="12">
    <location>
        <begin position="37"/>
        <end position="320"/>
    </location>
</feature>